<organism evidence="3 4">
    <name type="scientific">Pararhodospirillum oryzae</name>
    <dbReference type="NCBI Taxonomy" id="478448"/>
    <lineage>
        <taxon>Bacteria</taxon>
        <taxon>Pseudomonadati</taxon>
        <taxon>Pseudomonadota</taxon>
        <taxon>Alphaproteobacteria</taxon>
        <taxon>Rhodospirillales</taxon>
        <taxon>Rhodospirillaceae</taxon>
        <taxon>Pararhodospirillum</taxon>
    </lineage>
</organism>
<dbReference type="Proteomes" id="UP000321567">
    <property type="component" value="Unassembled WGS sequence"/>
</dbReference>
<dbReference type="RefSeq" id="WP_170245144.1">
    <property type="nucleotide sequence ID" value="NZ_BJZO01000117.1"/>
</dbReference>
<evidence type="ECO:0000259" key="2">
    <source>
        <dbReference type="Pfam" id="PF00535"/>
    </source>
</evidence>
<sequence length="318" mass="33528">MNDTPETTDLPTDRGAGMSPPPRISVVIPAYNRAALIGRAVRSVLAQDVPVHEILVVDDGSSDDLAGALAPFGAGVRVLRHAINQGAAAARNTGLAAARGSMIAFLDSDDAWKPGKLAAQLAFMQGHGLTISCTGFELVAPTPGAEPRAARRPYASRLTAEDVAWGCYTSPGSTLIAAREALLACGGYDTAFPRYEDWDLLVRLEARFPGALGFCPAVLATIHLGGRPAPALALAGLERMEARHGSEFRARSRRLTRSFQAGLAFNRAATWASAGQPARAVGGLLRCFSLAPWGNGAVWAILADRVRRRKEAARPSSP</sequence>
<feature type="compositionally biased region" description="Polar residues" evidence="1">
    <location>
        <begin position="1"/>
        <end position="10"/>
    </location>
</feature>
<comment type="caution">
    <text evidence="3">The sequence shown here is derived from an EMBL/GenBank/DDBJ whole genome shotgun (WGS) entry which is preliminary data.</text>
</comment>
<dbReference type="CDD" id="cd00761">
    <property type="entry name" value="Glyco_tranf_GTA_type"/>
    <property type="match status" value="1"/>
</dbReference>
<feature type="domain" description="Glycosyltransferase 2-like" evidence="2">
    <location>
        <begin position="25"/>
        <end position="149"/>
    </location>
</feature>
<dbReference type="AlphaFoldDB" id="A0A512HBL8"/>
<reference evidence="3 4" key="1">
    <citation type="submission" date="2019-07" db="EMBL/GenBank/DDBJ databases">
        <title>Whole genome shotgun sequence of Rhodospirillum oryzae NBRC 107573.</title>
        <authorList>
            <person name="Hosoyama A."/>
            <person name="Uohara A."/>
            <person name="Ohji S."/>
            <person name="Ichikawa N."/>
        </authorList>
    </citation>
    <scope>NUCLEOTIDE SEQUENCE [LARGE SCALE GENOMIC DNA]</scope>
    <source>
        <strain evidence="3 4">NBRC 107573</strain>
    </source>
</reference>
<dbReference type="EMBL" id="BJZO01000117">
    <property type="protein sequence ID" value="GEO82841.1"/>
    <property type="molecule type" value="Genomic_DNA"/>
</dbReference>
<dbReference type="PANTHER" id="PTHR43685">
    <property type="entry name" value="GLYCOSYLTRANSFERASE"/>
    <property type="match status" value="1"/>
</dbReference>
<keyword evidence="4" id="KW-1185">Reference proteome</keyword>
<proteinExistence type="predicted"/>
<dbReference type="Gene3D" id="3.90.550.10">
    <property type="entry name" value="Spore Coat Polysaccharide Biosynthesis Protein SpsA, Chain A"/>
    <property type="match status" value="1"/>
</dbReference>
<name>A0A512HBL8_9PROT</name>
<dbReference type="InterPro" id="IPR029044">
    <property type="entry name" value="Nucleotide-diphossugar_trans"/>
</dbReference>
<gene>
    <name evidence="3" type="ORF">ROR02_29720</name>
</gene>
<dbReference type="InterPro" id="IPR001173">
    <property type="entry name" value="Glyco_trans_2-like"/>
</dbReference>
<evidence type="ECO:0000313" key="4">
    <source>
        <dbReference type="Proteomes" id="UP000321567"/>
    </source>
</evidence>
<evidence type="ECO:0000256" key="1">
    <source>
        <dbReference type="SAM" id="MobiDB-lite"/>
    </source>
</evidence>
<accession>A0A512HBL8</accession>
<dbReference type="Pfam" id="PF00535">
    <property type="entry name" value="Glycos_transf_2"/>
    <property type="match status" value="1"/>
</dbReference>
<protein>
    <recommendedName>
        <fullName evidence="2">Glycosyltransferase 2-like domain-containing protein</fullName>
    </recommendedName>
</protein>
<dbReference type="PANTHER" id="PTHR43685:SF11">
    <property type="entry name" value="GLYCOSYLTRANSFERASE TAGX-RELATED"/>
    <property type="match status" value="1"/>
</dbReference>
<evidence type="ECO:0000313" key="3">
    <source>
        <dbReference type="EMBL" id="GEO82841.1"/>
    </source>
</evidence>
<feature type="region of interest" description="Disordered" evidence="1">
    <location>
        <begin position="1"/>
        <end position="21"/>
    </location>
</feature>
<dbReference type="InterPro" id="IPR050834">
    <property type="entry name" value="Glycosyltransf_2"/>
</dbReference>
<dbReference type="SUPFAM" id="SSF53448">
    <property type="entry name" value="Nucleotide-diphospho-sugar transferases"/>
    <property type="match status" value="1"/>
</dbReference>